<evidence type="ECO:0000313" key="1">
    <source>
        <dbReference type="Proteomes" id="UP000887576"/>
    </source>
</evidence>
<evidence type="ECO:0000313" key="2">
    <source>
        <dbReference type="WBParaSite" id="JU765_v2.g2536.t1"/>
    </source>
</evidence>
<name>A0AC34R1J0_9BILA</name>
<proteinExistence type="predicted"/>
<accession>A0AC34R1J0</accession>
<organism evidence="1 2">
    <name type="scientific">Panagrolaimus sp. JU765</name>
    <dbReference type="NCBI Taxonomy" id="591449"/>
    <lineage>
        <taxon>Eukaryota</taxon>
        <taxon>Metazoa</taxon>
        <taxon>Ecdysozoa</taxon>
        <taxon>Nematoda</taxon>
        <taxon>Chromadorea</taxon>
        <taxon>Rhabditida</taxon>
        <taxon>Tylenchina</taxon>
        <taxon>Panagrolaimomorpha</taxon>
        <taxon>Panagrolaimoidea</taxon>
        <taxon>Panagrolaimidae</taxon>
        <taxon>Panagrolaimus</taxon>
    </lineage>
</organism>
<protein>
    <submittedName>
        <fullName evidence="2">Uncharacterized protein</fullName>
    </submittedName>
</protein>
<dbReference type="WBParaSite" id="JU765_v2.g2536.t1">
    <property type="protein sequence ID" value="JU765_v2.g2536.t1"/>
    <property type="gene ID" value="JU765_v2.g2536"/>
</dbReference>
<reference evidence="2" key="1">
    <citation type="submission" date="2022-11" db="UniProtKB">
        <authorList>
            <consortium name="WormBaseParasite"/>
        </authorList>
    </citation>
    <scope>IDENTIFICATION</scope>
</reference>
<sequence length="62" mass="6584">MAGNDQYEPLNPFSTPPPPPPPLNTGGDNSEKKTSLRSVQKSNADKTDENGDKTKTVTPSDA</sequence>
<dbReference type="Proteomes" id="UP000887576">
    <property type="component" value="Unplaced"/>
</dbReference>